<accession>A0A0F9HYV3</accession>
<organism evidence="1">
    <name type="scientific">marine sediment metagenome</name>
    <dbReference type="NCBI Taxonomy" id="412755"/>
    <lineage>
        <taxon>unclassified sequences</taxon>
        <taxon>metagenomes</taxon>
        <taxon>ecological metagenomes</taxon>
    </lineage>
</organism>
<gene>
    <name evidence="1" type="ORF">LCGC14_2005950</name>
</gene>
<protein>
    <submittedName>
        <fullName evidence="1">Uncharacterized protein</fullName>
    </submittedName>
</protein>
<evidence type="ECO:0000313" key="1">
    <source>
        <dbReference type="EMBL" id="KKL80322.1"/>
    </source>
</evidence>
<dbReference type="EMBL" id="LAZR01022887">
    <property type="protein sequence ID" value="KKL80322.1"/>
    <property type="molecule type" value="Genomic_DNA"/>
</dbReference>
<proteinExistence type="predicted"/>
<sequence>MVNKKVFCSNCKWWYYWGGGCSGCMPGGSEYHCIHANNRYAIREYTSRSEFTRRGYHREASEINKNNDCSWYVELVDADKTIKTMMST</sequence>
<name>A0A0F9HYV3_9ZZZZ</name>
<reference evidence="1" key="1">
    <citation type="journal article" date="2015" name="Nature">
        <title>Complex archaea that bridge the gap between prokaryotes and eukaryotes.</title>
        <authorList>
            <person name="Spang A."/>
            <person name="Saw J.H."/>
            <person name="Jorgensen S.L."/>
            <person name="Zaremba-Niedzwiedzka K."/>
            <person name="Martijn J."/>
            <person name="Lind A.E."/>
            <person name="van Eijk R."/>
            <person name="Schleper C."/>
            <person name="Guy L."/>
            <person name="Ettema T.J."/>
        </authorList>
    </citation>
    <scope>NUCLEOTIDE SEQUENCE</scope>
</reference>
<comment type="caution">
    <text evidence="1">The sequence shown here is derived from an EMBL/GenBank/DDBJ whole genome shotgun (WGS) entry which is preliminary data.</text>
</comment>
<dbReference type="AlphaFoldDB" id="A0A0F9HYV3"/>